<evidence type="ECO:0000256" key="1">
    <source>
        <dbReference type="SAM" id="SignalP"/>
    </source>
</evidence>
<dbReference type="Pfam" id="PF07027">
    <property type="entry name" value="DUF1318"/>
    <property type="match status" value="1"/>
</dbReference>
<evidence type="ECO:0000313" key="3">
    <source>
        <dbReference type="Proteomes" id="UP000826725"/>
    </source>
</evidence>
<protein>
    <recommendedName>
        <fullName evidence="4">DUF1318 domain-containing protein</fullName>
    </recommendedName>
</protein>
<proteinExistence type="predicted"/>
<accession>A0A8D5JE00</accession>
<keyword evidence="1" id="KW-0732">Signal</keyword>
<dbReference type="InterPro" id="IPR008309">
    <property type="entry name" value="YdbL"/>
</dbReference>
<dbReference type="KEGG" id="dbk:DGMP_25260"/>
<sequence>MRHTMLKKITVLSFFLFLLAPFFLTPSPAGATSVKEVKARMIARIPTINSLKNKGIIGENNQGFLEYRSGSKVQQKLIDAENADRALVYRVIGKKQGASPALVGQRRAKQIARKGKAGQWFQKADGSWYKKS</sequence>
<dbReference type="AlphaFoldDB" id="A0A8D5JE00"/>
<feature type="chain" id="PRO_5034037856" description="DUF1318 domain-containing protein" evidence="1">
    <location>
        <begin position="32"/>
        <end position="132"/>
    </location>
</feature>
<keyword evidence="3" id="KW-1185">Reference proteome</keyword>
<dbReference type="Proteomes" id="UP000826725">
    <property type="component" value="Chromosome"/>
</dbReference>
<feature type="signal peptide" evidence="1">
    <location>
        <begin position="1"/>
        <end position="31"/>
    </location>
</feature>
<gene>
    <name evidence="2" type="ORF">DGMP_25260</name>
</gene>
<evidence type="ECO:0008006" key="4">
    <source>
        <dbReference type="Google" id="ProtNLM"/>
    </source>
</evidence>
<evidence type="ECO:0000313" key="2">
    <source>
        <dbReference type="EMBL" id="BCL61833.1"/>
    </source>
</evidence>
<reference evidence="2" key="1">
    <citation type="submission" date="2020-09" db="EMBL/GenBank/DDBJ databases">
        <title>Desulfogranum mesoprofundum gen. nov., sp. nov., a novel mesophilic, sulfate-reducing chemolithoautotroph isolated from a deep-sea hydrothermal vent chimney in the Suiyo Seamount.</title>
        <authorList>
            <person name="Hashimoto Y."/>
            <person name="Nakagawa S."/>
        </authorList>
    </citation>
    <scope>NUCLEOTIDE SEQUENCE</scope>
    <source>
        <strain evidence="2">KT2</strain>
    </source>
</reference>
<dbReference type="EMBL" id="AP024086">
    <property type="protein sequence ID" value="BCL61833.1"/>
    <property type="molecule type" value="Genomic_DNA"/>
</dbReference>
<organism evidence="2 3">
    <name type="scientific">Desulfomarina profundi</name>
    <dbReference type="NCBI Taxonomy" id="2772557"/>
    <lineage>
        <taxon>Bacteria</taxon>
        <taxon>Pseudomonadati</taxon>
        <taxon>Thermodesulfobacteriota</taxon>
        <taxon>Desulfobulbia</taxon>
        <taxon>Desulfobulbales</taxon>
        <taxon>Desulfobulbaceae</taxon>
        <taxon>Desulfomarina</taxon>
    </lineage>
</organism>
<name>A0A8D5JE00_9BACT</name>